<gene>
    <name evidence="1" type="ORF">SPIL2461_LOCUS1082</name>
</gene>
<dbReference type="EMBL" id="CAJNIZ010001024">
    <property type="protein sequence ID" value="CAE7181183.1"/>
    <property type="molecule type" value="Genomic_DNA"/>
</dbReference>
<dbReference type="AlphaFoldDB" id="A0A812IV71"/>
<proteinExistence type="predicted"/>
<sequence>MDQDNHEPNLQHLVQMVAQLGLRHEDQLQLVRQDTGFVLFLRIQTPLSVLPQLHQVGQTWGQQKDKDPSSPGLPLRVVLLGSFLTALKTRVEKVMTDPQAAGDSKNAQILTDKGHFAFLGYDRAGMPNVEPTPPQDTCRAITKLQELILRPRLEAYEILSQMVHSAAIHLVGGHLHFERIQRSPLAQALDKAVR</sequence>
<dbReference type="Proteomes" id="UP000649617">
    <property type="component" value="Unassembled WGS sequence"/>
</dbReference>
<accession>A0A812IV71</accession>
<keyword evidence="2" id="KW-1185">Reference proteome</keyword>
<protein>
    <submittedName>
        <fullName evidence="1">Uncharacterized protein</fullName>
    </submittedName>
</protein>
<comment type="caution">
    <text evidence="1">The sequence shown here is derived from an EMBL/GenBank/DDBJ whole genome shotgun (WGS) entry which is preliminary data.</text>
</comment>
<dbReference type="OrthoDB" id="416161at2759"/>
<evidence type="ECO:0000313" key="2">
    <source>
        <dbReference type="Proteomes" id="UP000649617"/>
    </source>
</evidence>
<organism evidence="1 2">
    <name type="scientific">Symbiodinium pilosum</name>
    <name type="common">Dinoflagellate</name>
    <dbReference type="NCBI Taxonomy" id="2952"/>
    <lineage>
        <taxon>Eukaryota</taxon>
        <taxon>Sar</taxon>
        <taxon>Alveolata</taxon>
        <taxon>Dinophyceae</taxon>
        <taxon>Suessiales</taxon>
        <taxon>Symbiodiniaceae</taxon>
        <taxon>Symbiodinium</taxon>
    </lineage>
</organism>
<name>A0A812IV71_SYMPI</name>
<evidence type="ECO:0000313" key="1">
    <source>
        <dbReference type="EMBL" id="CAE7181183.1"/>
    </source>
</evidence>
<reference evidence="1" key="1">
    <citation type="submission" date="2021-02" db="EMBL/GenBank/DDBJ databases">
        <authorList>
            <person name="Dougan E. K."/>
            <person name="Rhodes N."/>
            <person name="Thang M."/>
            <person name="Chan C."/>
        </authorList>
    </citation>
    <scope>NUCLEOTIDE SEQUENCE</scope>
</reference>